<organism evidence="7 8">
    <name type="scientific">Lactuca sativa</name>
    <name type="common">Garden lettuce</name>
    <dbReference type="NCBI Taxonomy" id="4236"/>
    <lineage>
        <taxon>Eukaryota</taxon>
        <taxon>Viridiplantae</taxon>
        <taxon>Streptophyta</taxon>
        <taxon>Embryophyta</taxon>
        <taxon>Tracheophyta</taxon>
        <taxon>Spermatophyta</taxon>
        <taxon>Magnoliopsida</taxon>
        <taxon>eudicotyledons</taxon>
        <taxon>Gunneridae</taxon>
        <taxon>Pentapetalae</taxon>
        <taxon>asterids</taxon>
        <taxon>campanulids</taxon>
        <taxon>Asterales</taxon>
        <taxon>Asteraceae</taxon>
        <taxon>Cichorioideae</taxon>
        <taxon>Cichorieae</taxon>
        <taxon>Lactucinae</taxon>
        <taxon>Lactuca</taxon>
    </lineage>
</organism>
<protein>
    <recommendedName>
        <fullName evidence="6">NAD-dependent epimerase/dehydratase domain-containing protein</fullName>
    </recommendedName>
</protein>
<dbReference type="PANTHER" id="PTHR43078:SF6">
    <property type="entry name" value="UDP-GLUCURONIC ACID DECARBOXYLASE 1"/>
    <property type="match status" value="1"/>
</dbReference>
<dbReference type="AlphaFoldDB" id="A0A9R1V4J6"/>
<keyword evidence="8" id="KW-1185">Reference proteome</keyword>
<evidence type="ECO:0000259" key="6">
    <source>
        <dbReference type="Pfam" id="PF01370"/>
    </source>
</evidence>
<dbReference type="GO" id="GO:0070403">
    <property type="term" value="F:NAD+ binding"/>
    <property type="evidence" value="ECO:0007669"/>
    <property type="project" value="InterPro"/>
</dbReference>
<dbReference type="EMBL" id="NBSK02000006">
    <property type="protein sequence ID" value="KAJ0199580.1"/>
    <property type="molecule type" value="Genomic_DNA"/>
</dbReference>
<dbReference type="SUPFAM" id="SSF51735">
    <property type="entry name" value="NAD(P)-binding Rossmann-fold domains"/>
    <property type="match status" value="1"/>
</dbReference>
<dbReference type="GO" id="GO:0042732">
    <property type="term" value="P:D-xylose metabolic process"/>
    <property type="evidence" value="ECO:0007669"/>
    <property type="project" value="InterPro"/>
</dbReference>
<evidence type="ECO:0000256" key="5">
    <source>
        <dbReference type="SAM" id="Phobius"/>
    </source>
</evidence>
<dbReference type="InterPro" id="IPR044516">
    <property type="entry name" value="UXS-like"/>
</dbReference>
<dbReference type="Pfam" id="PF01370">
    <property type="entry name" value="Epimerase"/>
    <property type="match status" value="1"/>
</dbReference>
<dbReference type="Proteomes" id="UP000235145">
    <property type="component" value="Unassembled WGS sequence"/>
</dbReference>
<sequence length="169" mass="19219">MGEESVRIKQDTNAKRFLIMNPIRYILREQRILYLVIGIAISVLLFNVDVIPSSPALKVAEQISDSTPIPRRITFEVHAKGSYHVNIGGAGFVGSHLVDRLMARGDSVIVVDSFFTGRKDNLFHHLKNPRFELIRHDVILPFGLPCFPCSLQIQPCQNHHILTFLHELR</sequence>
<reference evidence="7 8" key="1">
    <citation type="journal article" date="2017" name="Nat. Commun.">
        <title>Genome assembly with in vitro proximity ligation data and whole-genome triplication in lettuce.</title>
        <authorList>
            <person name="Reyes-Chin-Wo S."/>
            <person name="Wang Z."/>
            <person name="Yang X."/>
            <person name="Kozik A."/>
            <person name="Arikit S."/>
            <person name="Song C."/>
            <person name="Xia L."/>
            <person name="Froenicke L."/>
            <person name="Lavelle D.O."/>
            <person name="Truco M.J."/>
            <person name="Xia R."/>
            <person name="Zhu S."/>
            <person name="Xu C."/>
            <person name="Xu H."/>
            <person name="Xu X."/>
            <person name="Cox K."/>
            <person name="Korf I."/>
            <person name="Meyers B.C."/>
            <person name="Michelmore R.W."/>
        </authorList>
    </citation>
    <scope>NUCLEOTIDE SEQUENCE [LARGE SCALE GENOMIC DNA]</scope>
    <source>
        <strain evidence="8">cv. Salinas</strain>
        <tissue evidence="7">Seedlings</tissue>
    </source>
</reference>
<keyword evidence="4" id="KW-0456">Lyase</keyword>
<feature type="transmembrane region" description="Helical" evidence="5">
    <location>
        <begin position="32"/>
        <end position="48"/>
    </location>
</feature>
<evidence type="ECO:0000256" key="2">
    <source>
        <dbReference type="ARBA" id="ARBA00022793"/>
    </source>
</evidence>
<accession>A0A9R1V4J6</accession>
<keyword evidence="2" id="KW-0210">Decarboxylase</keyword>
<proteinExistence type="predicted"/>
<keyword evidence="5" id="KW-0812">Transmembrane</keyword>
<evidence type="ECO:0000256" key="4">
    <source>
        <dbReference type="ARBA" id="ARBA00023239"/>
    </source>
</evidence>
<dbReference type="PANTHER" id="PTHR43078">
    <property type="entry name" value="UDP-GLUCURONIC ACID DECARBOXYLASE-RELATED"/>
    <property type="match status" value="1"/>
</dbReference>
<comment type="caution">
    <text evidence="7">The sequence shown here is derived from an EMBL/GenBank/DDBJ whole genome shotgun (WGS) entry which is preliminary data.</text>
</comment>
<name>A0A9R1V4J6_LACSA</name>
<evidence type="ECO:0000256" key="3">
    <source>
        <dbReference type="ARBA" id="ARBA00023027"/>
    </source>
</evidence>
<dbReference type="InterPro" id="IPR001509">
    <property type="entry name" value="Epimerase_deHydtase"/>
</dbReference>
<keyword evidence="3" id="KW-0520">NAD</keyword>
<dbReference type="Gene3D" id="3.40.50.720">
    <property type="entry name" value="NAD(P)-binding Rossmann-like Domain"/>
    <property type="match status" value="1"/>
</dbReference>
<keyword evidence="5" id="KW-1133">Transmembrane helix</keyword>
<dbReference type="GO" id="GO:0016831">
    <property type="term" value="F:carboxy-lyase activity"/>
    <property type="evidence" value="ECO:0007669"/>
    <property type="project" value="UniProtKB-KW"/>
</dbReference>
<comment type="cofactor">
    <cofactor evidence="1">
        <name>NAD(+)</name>
        <dbReference type="ChEBI" id="CHEBI:57540"/>
    </cofactor>
</comment>
<evidence type="ECO:0000313" key="8">
    <source>
        <dbReference type="Proteomes" id="UP000235145"/>
    </source>
</evidence>
<feature type="domain" description="NAD-dependent epimerase/dehydratase" evidence="6">
    <location>
        <begin position="87"/>
        <end position="126"/>
    </location>
</feature>
<dbReference type="InterPro" id="IPR036291">
    <property type="entry name" value="NAD(P)-bd_dom_sf"/>
</dbReference>
<keyword evidence="5" id="KW-0472">Membrane</keyword>
<evidence type="ECO:0000313" key="7">
    <source>
        <dbReference type="EMBL" id="KAJ0199580.1"/>
    </source>
</evidence>
<evidence type="ECO:0000256" key="1">
    <source>
        <dbReference type="ARBA" id="ARBA00001911"/>
    </source>
</evidence>
<gene>
    <name evidence="7" type="ORF">LSAT_V11C600334780</name>
</gene>